<dbReference type="InterPro" id="IPR042099">
    <property type="entry name" value="ANL_N_sf"/>
</dbReference>
<dbReference type="Gene3D" id="3.40.50.12780">
    <property type="entry name" value="N-terminal domain of ligase-like"/>
    <property type="match status" value="1"/>
</dbReference>
<dbReference type="PANTHER" id="PTHR43272:SF3">
    <property type="entry name" value="LONG CHAIN ACYL-COA SYNTHETASE 4"/>
    <property type="match status" value="1"/>
</dbReference>
<organism evidence="2 3">
    <name type="scientific">Tritrichomonas foetus</name>
    <dbReference type="NCBI Taxonomy" id="1144522"/>
    <lineage>
        <taxon>Eukaryota</taxon>
        <taxon>Metamonada</taxon>
        <taxon>Parabasalia</taxon>
        <taxon>Tritrichomonadida</taxon>
        <taxon>Tritrichomonadidae</taxon>
        <taxon>Tritrichomonas</taxon>
    </lineage>
</organism>
<dbReference type="VEuPathDB" id="TrichDB:TRFO_01125"/>
<dbReference type="PROSITE" id="PS00455">
    <property type="entry name" value="AMP_BINDING"/>
    <property type="match status" value="1"/>
</dbReference>
<feature type="domain" description="AMP-dependent synthetase/ligase" evidence="1">
    <location>
        <begin position="72"/>
        <end position="476"/>
    </location>
</feature>
<protein>
    <submittedName>
        <fullName evidence="2">Fatty acyl-CoA synthetase A</fullName>
    </submittedName>
</protein>
<dbReference type="EMBL" id="MLAK01000593">
    <property type="protein sequence ID" value="OHT11194.1"/>
    <property type="molecule type" value="Genomic_DNA"/>
</dbReference>
<dbReference type="GO" id="GO:0004467">
    <property type="term" value="F:long-chain fatty acid-CoA ligase activity"/>
    <property type="evidence" value="ECO:0007669"/>
    <property type="project" value="TreeGrafter"/>
</dbReference>
<comment type="caution">
    <text evidence="2">The sequence shown here is derived from an EMBL/GenBank/DDBJ whole genome shotgun (WGS) entry which is preliminary data.</text>
</comment>
<evidence type="ECO:0000313" key="2">
    <source>
        <dbReference type="EMBL" id="OHT11194.1"/>
    </source>
</evidence>
<evidence type="ECO:0000259" key="1">
    <source>
        <dbReference type="Pfam" id="PF00501"/>
    </source>
</evidence>
<dbReference type="OrthoDB" id="1700726at2759"/>
<dbReference type="AlphaFoldDB" id="A0A1J4KJC7"/>
<dbReference type="GeneID" id="94824623"/>
<dbReference type="InterPro" id="IPR020845">
    <property type="entry name" value="AMP-binding_CS"/>
</dbReference>
<dbReference type="Proteomes" id="UP000179807">
    <property type="component" value="Unassembled WGS sequence"/>
</dbReference>
<dbReference type="GO" id="GO:0005783">
    <property type="term" value="C:endoplasmic reticulum"/>
    <property type="evidence" value="ECO:0007669"/>
    <property type="project" value="TreeGrafter"/>
</dbReference>
<dbReference type="PANTHER" id="PTHR43272">
    <property type="entry name" value="LONG-CHAIN-FATTY-ACID--COA LIGASE"/>
    <property type="match status" value="1"/>
</dbReference>
<gene>
    <name evidence="2" type="primary">fcsA</name>
    <name evidence="2" type="ORF">TRFO_01125</name>
</gene>
<proteinExistence type="predicted"/>
<dbReference type="Pfam" id="PF00501">
    <property type="entry name" value="AMP-binding"/>
    <property type="match status" value="1"/>
</dbReference>
<sequence>MGCVSSAPPSYVTYSSNETGVEVTPYTIRRHPNFASGVLQLPADMPNGQALYLQSMKKYADREYVGNRKVVNGQRQKEFTFIKYKEAFEISKAFGAGLVKYGVQNASYVCIFSENRPEWILTMDASYLYGYVTVALYDTFTTDALEFSIQNCQAEYIVCSKKNLTSLMKCSDDVLKQFKLVVFFDEVTEAEPQFKSRLESIGVTLKTFAEIQSEGKGLSYEYPSIEPEQLLYVCYSSGTTGFPKGVMISHRSFITNLLGISAEGTNKTFERHLSYLPLCHVFERMCTSCALLSGGKIGTFSGDVRLLSDDLRSLRPTCMIVVPRVLHRMHDAVMNEVNKKGFIMRTIFNTAWHIKRLLMLNEMNYSLIDKMVFNRVKEVMGSMCIEQIVNGGAALPVDLHETMQVMLGIPIRTGYGLSEGGSGNTLNPLKIQHIKYGTNGYPLRNVELRIVQVPEFTDPGVGEIQMGGTCLCSGYLNDEEATNNLFTDETHTWIHTGDIGKFDEQNSLLVVDRMRSIFKLSQGEYVAGDLLATYFEGSPLIEHIFVYGDSTRPYLVGIVIPYKPEVARFLGKDRITDEELEQACNSKELNERIMQDIGEIAKEKKLLGYQRINSICIKFDEWTIDNGILSPTFKPKRKVLSERYKKEIDALYSAQKK</sequence>
<dbReference type="GO" id="GO:0016020">
    <property type="term" value="C:membrane"/>
    <property type="evidence" value="ECO:0007669"/>
    <property type="project" value="TreeGrafter"/>
</dbReference>
<dbReference type="RefSeq" id="XP_068364330.1">
    <property type="nucleotide sequence ID" value="XM_068489919.1"/>
</dbReference>
<name>A0A1J4KJC7_9EUKA</name>
<accession>A0A1J4KJC7</accession>
<keyword evidence="3" id="KW-1185">Reference proteome</keyword>
<evidence type="ECO:0000313" key="3">
    <source>
        <dbReference type="Proteomes" id="UP000179807"/>
    </source>
</evidence>
<dbReference type="SUPFAM" id="SSF56801">
    <property type="entry name" value="Acetyl-CoA synthetase-like"/>
    <property type="match status" value="1"/>
</dbReference>
<reference evidence="2" key="1">
    <citation type="submission" date="2016-10" db="EMBL/GenBank/DDBJ databases">
        <authorList>
            <person name="Benchimol M."/>
            <person name="Almeida L.G."/>
            <person name="Vasconcelos A.T."/>
            <person name="Perreira-Neves A."/>
            <person name="Rosa I.A."/>
            <person name="Tasca T."/>
            <person name="Bogo M.R."/>
            <person name="de Souza W."/>
        </authorList>
    </citation>
    <scope>NUCLEOTIDE SEQUENCE [LARGE SCALE GENOMIC DNA]</scope>
    <source>
        <strain evidence="2">K</strain>
    </source>
</reference>
<dbReference type="InterPro" id="IPR000873">
    <property type="entry name" value="AMP-dep_synth/lig_dom"/>
</dbReference>